<dbReference type="InterPro" id="IPR036388">
    <property type="entry name" value="WH-like_DNA-bd_sf"/>
</dbReference>
<dbReference type="EMBL" id="QICA01000012">
    <property type="protein sequence ID" value="RNL37476.1"/>
    <property type="molecule type" value="Genomic_DNA"/>
</dbReference>
<dbReference type="InterPro" id="IPR039422">
    <property type="entry name" value="MarR/SlyA-like"/>
</dbReference>
<accession>A0A3N0AT34</accession>
<dbReference type="PROSITE" id="PS50995">
    <property type="entry name" value="HTH_MARR_2"/>
    <property type="match status" value="1"/>
</dbReference>
<reference evidence="2 3" key="1">
    <citation type="journal article" date="2019" name="Microbiol. Resour. Announc.">
        <title>Draft Genome Sequences of Type Strains of Gordonibacter faecihominis, Paraeggerthella hongkongensis, Parvibacter caecicola,Slackia equolifaciens, Slackia faecicanis, and Slackia isoflavoniconvertens.</title>
        <authorList>
            <person name="Danylec N."/>
            <person name="Stoll D.A."/>
            <person name="Dotsch A."/>
            <person name="Huch M."/>
        </authorList>
    </citation>
    <scope>NUCLEOTIDE SEQUENCE [LARGE SCALE GENOMIC DNA]</scope>
    <source>
        <strain evidence="2 3">DSM 18785</strain>
    </source>
</reference>
<dbReference type="SMART" id="SM00347">
    <property type="entry name" value="HTH_MARR"/>
    <property type="match status" value="2"/>
</dbReference>
<protein>
    <recommendedName>
        <fullName evidence="1">HTH marR-type domain-containing protein</fullName>
    </recommendedName>
</protein>
<dbReference type="PANTHER" id="PTHR33164:SF43">
    <property type="entry name" value="HTH-TYPE TRANSCRIPTIONAL REPRESSOR YETL"/>
    <property type="match status" value="1"/>
</dbReference>
<feature type="domain" description="HTH marR-type" evidence="1">
    <location>
        <begin position="161"/>
        <end position="306"/>
    </location>
</feature>
<keyword evidence="3" id="KW-1185">Reference proteome</keyword>
<dbReference type="Gene3D" id="1.10.10.10">
    <property type="entry name" value="Winged helix-like DNA-binding domain superfamily/Winged helix DNA-binding domain"/>
    <property type="match status" value="2"/>
</dbReference>
<name>A0A3N0AT34_9ACTN</name>
<evidence type="ECO:0000259" key="1">
    <source>
        <dbReference type="PROSITE" id="PS50995"/>
    </source>
</evidence>
<sequence length="320" mass="35632">MSQVQALFCAPIGRRGGKGRDVDYAKAHIVTLWCAVIAKATRGVTKLLPKQMTPLQFRLLAQLTLPESERVLPMRAARLLVLKPADVDEAVGVLADRDLLRVCDDGCIELTRAGRERAARLTERLNAFFALCVDDLSEEERAVLADLLRRAFSMPGSCYARRPLAGEASEAFDARRGLAATAMLHYAVQTAVKKATSLSLTDFRFLLELYPKRRTAARMLRARDMVAFLRTGRAYVTTASVRLEEQGYLVRVPDERDARGILFKLTPQGMICVQEVAEDLYAVLVSMFGEAVEERVVQRALKHLLELEDAALDALAELPW</sequence>
<organism evidence="2 3">
    <name type="scientific">Adlercreutzia equolifaciens subsp. celatus DSM 18785</name>
    <dbReference type="NCBI Taxonomy" id="1121021"/>
    <lineage>
        <taxon>Bacteria</taxon>
        <taxon>Bacillati</taxon>
        <taxon>Actinomycetota</taxon>
        <taxon>Coriobacteriia</taxon>
        <taxon>Eggerthellales</taxon>
        <taxon>Eggerthellaceae</taxon>
        <taxon>Adlercreutzia</taxon>
    </lineage>
</organism>
<gene>
    <name evidence="2" type="ORF">DMP10_07510</name>
</gene>
<dbReference type="InterPro" id="IPR036390">
    <property type="entry name" value="WH_DNA-bd_sf"/>
</dbReference>
<dbReference type="Proteomes" id="UP000278327">
    <property type="component" value="Unassembled WGS sequence"/>
</dbReference>
<dbReference type="InterPro" id="IPR000835">
    <property type="entry name" value="HTH_MarR-typ"/>
</dbReference>
<dbReference type="PANTHER" id="PTHR33164">
    <property type="entry name" value="TRANSCRIPTIONAL REGULATOR, MARR FAMILY"/>
    <property type="match status" value="1"/>
</dbReference>
<dbReference type="AlphaFoldDB" id="A0A3N0AT34"/>
<dbReference type="GO" id="GO:0003700">
    <property type="term" value="F:DNA-binding transcription factor activity"/>
    <property type="evidence" value="ECO:0007669"/>
    <property type="project" value="InterPro"/>
</dbReference>
<evidence type="ECO:0000313" key="2">
    <source>
        <dbReference type="EMBL" id="RNL37476.1"/>
    </source>
</evidence>
<evidence type="ECO:0000313" key="3">
    <source>
        <dbReference type="Proteomes" id="UP000278327"/>
    </source>
</evidence>
<comment type="caution">
    <text evidence="2">The sequence shown here is derived from an EMBL/GenBank/DDBJ whole genome shotgun (WGS) entry which is preliminary data.</text>
</comment>
<proteinExistence type="predicted"/>
<dbReference type="SUPFAM" id="SSF46785">
    <property type="entry name" value="Winged helix' DNA-binding domain"/>
    <property type="match status" value="2"/>
</dbReference>
<dbReference type="GO" id="GO:0006950">
    <property type="term" value="P:response to stress"/>
    <property type="evidence" value="ECO:0007669"/>
    <property type="project" value="TreeGrafter"/>
</dbReference>